<dbReference type="InterPro" id="IPR006584">
    <property type="entry name" value="Cellulose-bd_IV"/>
</dbReference>
<evidence type="ECO:0000256" key="2">
    <source>
        <dbReference type="SAM" id="SignalP"/>
    </source>
</evidence>
<feature type="signal peptide" evidence="2">
    <location>
        <begin position="1"/>
        <end position="20"/>
    </location>
</feature>
<feature type="domain" description="CBM6" evidence="3">
    <location>
        <begin position="263"/>
        <end position="387"/>
    </location>
</feature>
<dbReference type="Proteomes" id="UP001500620">
    <property type="component" value="Unassembled WGS sequence"/>
</dbReference>
<sequence length="391" mass="41854">MQRRTLIAVTGAAIVGSVFGRVTAAAAATGWQQRWAPEAGVDGLGAFEGVEDDRANSHPAGQPHIFVQNNNFRFNMHMVDRDSMTDRQRQEVKGMHAQGADLVVANGETWRWTYAMYIPGSLKATTTFTHIMQMKMPGDGSLPILTTSLQRVDNVPKIQLHAFNDDVIVGRADLAPLQNKWIDVELEMTVGDGAKGVVRWALHDGATPVIDVSRSGLDTFLGDRVRPKWGIYRSLGDASGSLQDTYMLLTRMRAYKATTVAAVRYEAENASRSGGTVDSNHAGFTGTGFVNTENATGAWVQWTVNAPAAGPATLTFRHANGTTANRPMSLTVNGTAVASAVAFDPTGDWTAWADVPVTANLNAGTNTVRLTATTANGGPNLDRLDVVATAV</sequence>
<dbReference type="Gene3D" id="2.60.120.260">
    <property type="entry name" value="Galactose-binding domain-like"/>
    <property type="match status" value="1"/>
</dbReference>
<dbReference type="PROSITE" id="PS51175">
    <property type="entry name" value="CBM6"/>
    <property type="match status" value="1"/>
</dbReference>
<dbReference type="Pfam" id="PF03422">
    <property type="entry name" value="CBM_6"/>
    <property type="match status" value="1"/>
</dbReference>
<keyword evidence="5" id="KW-1185">Reference proteome</keyword>
<dbReference type="RefSeq" id="WP_345133270.1">
    <property type="nucleotide sequence ID" value="NZ_BAABAT010000023.1"/>
</dbReference>
<evidence type="ECO:0000256" key="1">
    <source>
        <dbReference type="ARBA" id="ARBA00022729"/>
    </source>
</evidence>
<comment type="caution">
    <text evidence="4">The sequence shown here is derived from an EMBL/GenBank/DDBJ whole genome shotgun (WGS) entry which is preliminary data.</text>
</comment>
<feature type="chain" id="PRO_5046300047" description="CBM6 domain-containing protein" evidence="2">
    <location>
        <begin position="21"/>
        <end position="391"/>
    </location>
</feature>
<evidence type="ECO:0000313" key="4">
    <source>
        <dbReference type="EMBL" id="GAA4256265.1"/>
    </source>
</evidence>
<dbReference type="SUPFAM" id="SSF49785">
    <property type="entry name" value="Galactose-binding domain-like"/>
    <property type="match status" value="1"/>
</dbReference>
<keyword evidence="1 2" id="KW-0732">Signal</keyword>
<dbReference type="CDD" id="cd04082">
    <property type="entry name" value="CBM35_pectate_lyase-like"/>
    <property type="match status" value="1"/>
</dbReference>
<proteinExistence type="predicted"/>
<dbReference type="Gene3D" id="2.60.120.200">
    <property type="match status" value="1"/>
</dbReference>
<organism evidence="4 5">
    <name type="scientific">Dactylosporangium darangshiense</name>
    <dbReference type="NCBI Taxonomy" id="579108"/>
    <lineage>
        <taxon>Bacteria</taxon>
        <taxon>Bacillati</taxon>
        <taxon>Actinomycetota</taxon>
        <taxon>Actinomycetes</taxon>
        <taxon>Micromonosporales</taxon>
        <taxon>Micromonosporaceae</taxon>
        <taxon>Dactylosporangium</taxon>
    </lineage>
</organism>
<dbReference type="EMBL" id="BAABAT010000023">
    <property type="protein sequence ID" value="GAA4256265.1"/>
    <property type="molecule type" value="Genomic_DNA"/>
</dbReference>
<dbReference type="SMART" id="SM00606">
    <property type="entry name" value="CBD_IV"/>
    <property type="match status" value="1"/>
</dbReference>
<name>A0ABP8DI03_9ACTN</name>
<evidence type="ECO:0000259" key="3">
    <source>
        <dbReference type="PROSITE" id="PS51175"/>
    </source>
</evidence>
<dbReference type="InterPro" id="IPR008979">
    <property type="entry name" value="Galactose-bd-like_sf"/>
</dbReference>
<reference evidence="5" key="1">
    <citation type="journal article" date="2019" name="Int. J. Syst. Evol. Microbiol.">
        <title>The Global Catalogue of Microorganisms (GCM) 10K type strain sequencing project: providing services to taxonomists for standard genome sequencing and annotation.</title>
        <authorList>
            <consortium name="The Broad Institute Genomics Platform"/>
            <consortium name="The Broad Institute Genome Sequencing Center for Infectious Disease"/>
            <person name="Wu L."/>
            <person name="Ma J."/>
        </authorList>
    </citation>
    <scope>NUCLEOTIDE SEQUENCE [LARGE SCALE GENOMIC DNA]</scope>
    <source>
        <strain evidence="5">JCM 17441</strain>
    </source>
</reference>
<accession>A0ABP8DI03</accession>
<gene>
    <name evidence="4" type="ORF">GCM10022255_068440</name>
</gene>
<dbReference type="InterPro" id="IPR005084">
    <property type="entry name" value="CBM6"/>
</dbReference>
<evidence type="ECO:0000313" key="5">
    <source>
        <dbReference type="Proteomes" id="UP001500620"/>
    </source>
</evidence>
<protein>
    <recommendedName>
        <fullName evidence="3">CBM6 domain-containing protein</fullName>
    </recommendedName>
</protein>